<dbReference type="InterPro" id="IPR020846">
    <property type="entry name" value="MFS_dom"/>
</dbReference>
<accession>A0A1S8D4I1</accession>
<evidence type="ECO:0000313" key="9">
    <source>
        <dbReference type="Proteomes" id="UP000254919"/>
    </source>
</evidence>
<evidence type="ECO:0000313" key="6">
    <source>
        <dbReference type="EMBL" id="ONH82859.1"/>
    </source>
</evidence>
<dbReference type="InterPro" id="IPR011701">
    <property type="entry name" value="MFS"/>
</dbReference>
<dbReference type="GeneID" id="99631533"/>
<dbReference type="EMBL" id="LLWF02000039">
    <property type="protein sequence ID" value="ONH82859.1"/>
    <property type="molecule type" value="Genomic_DNA"/>
</dbReference>
<dbReference type="Proteomes" id="UP000054844">
    <property type="component" value="Unassembled WGS sequence"/>
</dbReference>
<sequence>MGTVVVNTAFILFAIPLSFILPKVDARRILLAMFGLGVALCIGLAKSGENWTMVFILIAASGFGIGGQQIALNYLVSGIYPAELRATGTGWTIGIGRTGAIIGSAAGGWLLQLGGPSGYYLALAMPLVVAGLAVAIIQMRHTPTRSRSVSAAH</sequence>
<keyword evidence="1 4" id="KW-0812">Transmembrane</keyword>
<dbReference type="PROSITE" id="PS50850">
    <property type="entry name" value="MFS"/>
    <property type="match status" value="1"/>
</dbReference>
<evidence type="ECO:0000313" key="7">
    <source>
        <dbReference type="EMBL" id="SUE95208.1"/>
    </source>
</evidence>
<dbReference type="RefSeq" id="WP_019461955.1">
    <property type="nucleotide sequence ID" value="NZ_CBCSHT010000058.1"/>
</dbReference>
<keyword evidence="2 4" id="KW-1133">Transmembrane helix</keyword>
<keyword evidence="3 4" id="KW-0472">Membrane</keyword>
<organism evidence="6 8">
    <name type="scientific">Roseomonas mucosa</name>
    <dbReference type="NCBI Taxonomy" id="207340"/>
    <lineage>
        <taxon>Bacteria</taxon>
        <taxon>Pseudomonadati</taxon>
        <taxon>Pseudomonadota</taxon>
        <taxon>Alphaproteobacteria</taxon>
        <taxon>Acetobacterales</taxon>
        <taxon>Roseomonadaceae</taxon>
        <taxon>Roseomonas</taxon>
    </lineage>
</organism>
<reference evidence="7 9" key="2">
    <citation type="submission" date="2018-06" db="EMBL/GenBank/DDBJ databases">
        <authorList>
            <consortium name="Pathogen Informatics"/>
            <person name="Doyle S."/>
        </authorList>
    </citation>
    <scope>NUCLEOTIDE SEQUENCE [LARGE SCALE GENOMIC DNA]</scope>
    <source>
        <strain evidence="7 9">NCTC13291</strain>
    </source>
</reference>
<dbReference type="EMBL" id="UGVN01000002">
    <property type="protein sequence ID" value="SUE95208.1"/>
    <property type="molecule type" value="Genomic_DNA"/>
</dbReference>
<dbReference type="AlphaFoldDB" id="A0A1S8D4I1"/>
<dbReference type="Proteomes" id="UP000254919">
    <property type="component" value="Unassembled WGS sequence"/>
</dbReference>
<feature type="domain" description="Major facilitator superfamily (MFS) profile" evidence="5">
    <location>
        <begin position="1"/>
        <end position="142"/>
    </location>
</feature>
<evidence type="ECO:0000256" key="2">
    <source>
        <dbReference type="ARBA" id="ARBA00022989"/>
    </source>
</evidence>
<dbReference type="GO" id="GO:0022857">
    <property type="term" value="F:transmembrane transporter activity"/>
    <property type="evidence" value="ECO:0007669"/>
    <property type="project" value="InterPro"/>
</dbReference>
<dbReference type="Pfam" id="PF07690">
    <property type="entry name" value="MFS_1"/>
    <property type="match status" value="1"/>
</dbReference>
<gene>
    <name evidence="7" type="primary">pcaK_5</name>
    <name evidence="6" type="ORF">APZ41_012435</name>
    <name evidence="7" type="ORF">NCTC13291_04091</name>
</gene>
<dbReference type="STRING" id="207340.APZ41_012435"/>
<evidence type="ECO:0000259" key="5">
    <source>
        <dbReference type="PROSITE" id="PS50850"/>
    </source>
</evidence>
<keyword evidence="8" id="KW-1185">Reference proteome</keyword>
<evidence type="ECO:0000256" key="1">
    <source>
        <dbReference type="ARBA" id="ARBA00022692"/>
    </source>
</evidence>
<dbReference type="Gene3D" id="1.20.1250.20">
    <property type="entry name" value="MFS general substrate transporter like domains"/>
    <property type="match status" value="1"/>
</dbReference>
<dbReference type="SUPFAM" id="SSF103473">
    <property type="entry name" value="MFS general substrate transporter"/>
    <property type="match status" value="1"/>
</dbReference>
<feature type="transmembrane region" description="Helical" evidence="4">
    <location>
        <begin position="51"/>
        <end position="76"/>
    </location>
</feature>
<feature type="transmembrane region" description="Helical" evidence="4">
    <location>
        <begin position="6"/>
        <end position="22"/>
    </location>
</feature>
<dbReference type="InterPro" id="IPR036259">
    <property type="entry name" value="MFS_trans_sf"/>
</dbReference>
<name>A0A1S8D4I1_9PROT</name>
<feature type="transmembrane region" description="Helical" evidence="4">
    <location>
        <begin position="88"/>
        <end position="111"/>
    </location>
</feature>
<proteinExistence type="predicted"/>
<feature type="transmembrane region" description="Helical" evidence="4">
    <location>
        <begin position="29"/>
        <end position="45"/>
    </location>
</feature>
<feature type="transmembrane region" description="Helical" evidence="4">
    <location>
        <begin position="117"/>
        <end position="137"/>
    </location>
</feature>
<reference evidence="6 8" key="1">
    <citation type="submission" date="2016-12" db="EMBL/GenBank/DDBJ databases">
        <title>Draft genome sequence of Roseomonas mucosa strain AU37, isolated from a peripheral intravenous catheter.</title>
        <authorList>
            <person name="Choudhury M.A."/>
            <person name="Sidjabat H.E."/>
            <person name="Wailan A.M."/>
            <person name="Zhang L."/>
            <person name="Marsh N.M."/>
            <person name="Rickard C.M."/>
            <person name="Davies M."/>
            <person name="Mcmillan D.J."/>
        </authorList>
    </citation>
    <scope>NUCLEOTIDE SEQUENCE [LARGE SCALE GENOMIC DNA]</scope>
    <source>
        <strain evidence="6 8">SAVE376</strain>
    </source>
</reference>
<evidence type="ECO:0000313" key="8">
    <source>
        <dbReference type="Proteomes" id="UP000054844"/>
    </source>
</evidence>
<evidence type="ECO:0000256" key="4">
    <source>
        <dbReference type="SAM" id="Phobius"/>
    </source>
</evidence>
<protein>
    <submittedName>
        <fullName evidence="7">4-hydroxybenzoate transporter PcaK</fullName>
    </submittedName>
</protein>
<evidence type="ECO:0000256" key="3">
    <source>
        <dbReference type="ARBA" id="ARBA00023136"/>
    </source>
</evidence>